<comment type="similarity">
    <text evidence="2">Belongs to the UPF0324 family.</text>
</comment>
<evidence type="ECO:0000256" key="1">
    <source>
        <dbReference type="ARBA" id="ARBA00004651"/>
    </source>
</evidence>
<feature type="transmembrane region" description="Helical" evidence="7">
    <location>
        <begin position="124"/>
        <end position="145"/>
    </location>
</feature>
<dbReference type="PANTHER" id="PTHR30106:SF2">
    <property type="entry name" value="UPF0324 INNER MEMBRANE PROTEIN YEIH"/>
    <property type="match status" value="1"/>
</dbReference>
<gene>
    <name evidence="8" type="ORF">CYL18_05465</name>
</gene>
<evidence type="ECO:0000256" key="7">
    <source>
        <dbReference type="SAM" id="Phobius"/>
    </source>
</evidence>
<sequence>MTSQTNRISFWGGIGFTALLALLGFILAKLPVFDYIGPLACSILLAIAYRNLRSYPENLRAGVHFSARILLRAAIILYGLKLDMQIIFSEGLGLLGKAFVVIIFSITVMMLLGRWLKIDPHISFLLGAGTGICGAAAIAAVSPIIQSEEEDTAMSVGMIALIGTIFAVGYTVLLPMVSLTPVGYGIWSGLSLHELAHVALAADPAGEDAVAMALLAKLCRVFLLIPFCFVLVFWMKRRQKNDESSSKIAFPWFLLGFIALSIFRTYLAGDWFPVSLYDSIAMLTTFLLSMAMAGLGLTIDLRQLKEKAGFPLLALVITSILLSVITYIWV</sequence>
<feature type="transmembrane region" description="Helical" evidence="7">
    <location>
        <begin position="248"/>
        <end position="267"/>
    </location>
</feature>
<dbReference type="RefSeq" id="WP_104848479.1">
    <property type="nucleotide sequence ID" value="NZ_PKOZ01000002.1"/>
</dbReference>
<keyword evidence="3" id="KW-1003">Cell membrane</keyword>
<keyword evidence="6 7" id="KW-0472">Membrane</keyword>
<reference evidence="8 9" key="1">
    <citation type="submission" date="2017-12" db="EMBL/GenBank/DDBJ databases">
        <title>Taxonomic description and draft genome of Pradoshia cofamensis Gen. nov., sp. nov., a thermotolerant bacillale isolated from anterior gut of earthworm Eisenia fetida.</title>
        <authorList>
            <person name="Saha T."/>
            <person name="Chakraborty R."/>
        </authorList>
    </citation>
    <scope>NUCLEOTIDE SEQUENCE [LARGE SCALE GENOMIC DNA]</scope>
    <source>
        <strain evidence="8 9">EAG3</strain>
    </source>
</reference>
<feature type="transmembrane region" description="Helical" evidence="7">
    <location>
        <begin position="7"/>
        <end position="26"/>
    </location>
</feature>
<evidence type="ECO:0000256" key="3">
    <source>
        <dbReference type="ARBA" id="ARBA00022475"/>
    </source>
</evidence>
<keyword evidence="5 7" id="KW-1133">Transmembrane helix</keyword>
<organism evidence="8 9">
    <name type="scientific">Pradoshia eiseniae</name>
    <dbReference type="NCBI Taxonomy" id="2064768"/>
    <lineage>
        <taxon>Bacteria</taxon>
        <taxon>Bacillati</taxon>
        <taxon>Bacillota</taxon>
        <taxon>Bacilli</taxon>
        <taxon>Bacillales</taxon>
        <taxon>Bacillaceae</taxon>
        <taxon>Pradoshia</taxon>
    </lineage>
</organism>
<dbReference type="Proteomes" id="UP000239663">
    <property type="component" value="Unassembled WGS sequence"/>
</dbReference>
<evidence type="ECO:0000256" key="6">
    <source>
        <dbReference type="ARBA" id="ARBA00023136"/>
    </source>
</evidence>
<dbReference type="EMBL" id="PKOZ01000002">
    <property type="protein sequence ID" value="PQD96050.1"/>
    <property type="molecule type" value="Genomic_DNA"/>
</dbReference>
<feature type="transmembrane region" description="Helical" evidence="7">
    <location>
        <begin position="214"/>
        <end position="236"/>
    </location>
</feature>
<feature type="transmembrane region" description="Helical" evidence="7">
    <location>
        <begin position="310"/>
        <end position="329"/>
    </location>
</feature>
<proteinExistence type="inferred from homology"/>
<evidence type="ECO:0000313" key="9">
    <source>
        <dbReference type="Proteomes" id="UP000239663"/>
    </source>
</evidence>
<name>A0A2S7N236_9BACI</name>
<dbReference type="OrthoDB" id="9811391at2"/>
<dbReference type="Pfam" id="PF03601">
    <property type="entry name" value="Cons_hypoth698"/>
    <property type="match status" value="1"/>
</dbReference>
<protein>
    <submittedName>
        <fullName evidence="8">Putative sulfate exporter family transporter</fullName>
    </submittedName>
</protein>
<evidence type="ECO:0000256" key="4">
    <source>
        <dbReference type="ARBA" id="ARBA00022692"/>
    </source>
</evidence>
<keyword evidence="4 7" id="KW-0812">Transmembrane</keyword>
<dbReference type="PANTHER" id="PTHR30106">
    <property type="entry name" value="INNER MEMBRANE PROTEIN YEIH-RELATED"/>
    <property type="match status" value="1"/>
</dbReference>
<feature type="transmembrane region" description="Helical" evidence="7">
    <location>
        <begin position="32"/>
        <end position="49"/>
    </location>
</feature>
<evidence type="ECO:0000256" key="5">
    <source>
        <dbReference type="ARBA" id="ARBA00022989"/>
    </source>
</evidence>
<comment type="caution">
    <text evidence="8">The sequence shown here is derived from an EMBL/GenBank/DDBJ whole genome shotgun (WGS) entry which is preliminary data.</text>
</comment>
<keyword evidence="9" id="KW-1185">Reference proteome</keyword>
<feature type="transmembrane region" description="Helical" evidence="7">
    <location>
        <begin position="157"/>
        <end position="177"/>
    </location>
</feature>
<dbReference type="AlphaFoldDB" id="A0A2S7N236"/>
<dbReference type="GO" id="GO:0005886">
    <property type="term" value="C:plasma membrane"/>
    <property type="evidence" value="ECO:0007669"/>
    <property type="project" value="UniProtKB-SubCell"/>
</dbReference>
<dbReference type="InterPro" id="IPR018383">
    <property type="entry name" value="UPF0324_pro"/>
</dbReference>
<comment type="subcellular location">
    <subcellularLocation>
        <location evidence="1">Cell membrane</location>
        <topology evidence="1">Multi-pass membrane protein</topology>
    </subcellularLocation>
</comment>
<evidence type="ECO:0000256" key="2">
    <source>
        <dbReference type="ARBA" id="ARBA00007977"/>
    </source>
</evidence>
<evidence type="ECO:0000313" key="8">
    <source>
        <dbReference type="EMBL" id="PQD96050.1"/>
    </source>
</evidence>
<accession>A0A2S7N236</accession>
<feature type="transmembrane region" description="Helical" evidence="7">
    <location>
        <begin position="279"/>
        <end position="298"/>
    </location>
</feature>
<feature type="transmembrane region" description="Helical" evidence="7">
    <location>
        <begin position="92"/>
        <end position="112"/>
    </location>
</feature>